<evidence type="ECO:0000259" key="10">
    <source>
        <dbReference type="Pfam" id="PF23559"/>
    </source>
</evidence>
<keyword evidence="4" id="KW-0547">Nucleotide-binding</keyword>
<dbReference type="PANTHER" id="PTHR36766">
    <property type="entry name" value="PLANT BROAD-SPECTRUM MILDEW RESISTANCE PROTEIN RPW8"/>
    <property type="match status" value="1"/>
</dbReference>
<evidence type="ECO:0000256" key="2">
    <source>
        <dbReference type="ARBA" id="ARBA00022614"/>
    </source>
</evidence>
<evidence type="ECO:0000313" key="13">
    <source>
        <dbReference type="Proteomes" id="UP001172457"/>
    </source>
</evidence>
<evidence type="ECO:0000259" key="11">
    <source>
        <dbReference type="Pfam" id="PF25019"/>
    </source>
</evidence>
<organism evidence="12 13">
    <name type="scientific">Centaurea solstitialis</name>
    <name type="common">yellow star-thistle</name>
    <dbReference type="NCBI Taxonomy" id="347529"/>
    <lineage>
        <taxon>Eukaryota</taxon>
        <taxon>Viridiplantae</taxon>
        <taxon>Streptophyta</taxon>
        <taxon>Embryophyta</taxon>
        <taxon>Tracheophyta</taxon>
        <taxon>Spermatophyta</taxon>
        <taxon>Magnoliopsida</taxon>
        <taxon>eudicotyledons</taxon>
        <taxon>Gunneridae</taxon>
        <taxon>Pentapetalae</taxon>
        <taxon>asterids</taxon>
        <taxon>campanulids</taxon>
        <taxon>Asterales</taxon>
        <taxon>Asteraceae</taxon>
        <taxon>Carduoideae</taxon>
        <taxon>Cardueae</taxon>
        <taxon>Centaureinae</taxon>
        <taxon>Centaurea</taxon>
    </lineage>
</organism>
<dbReference type="Proteomes" id="UP001172457">
    <property type="component" value="Chromosome 3"/>
</dbReference>
<dbReference type="Pfam" id="PF23559">
    <property type="entry name" value="WHD_DRP"/>
    <property type="match status" value="1"/>
</dbReference>
<dbReference type="Pfam" id="PF25019">
    <property type="entry name" value="LRR_R13L1-DRL21"/>
    <property type="match status" value="1"/>
</dbReference>
<evidence type="ECO:0000256" key="4">
    <source>
        <dbReference type="ARBA" id="ARBA00022741"/>
    </source>
</evidence>
<evidence type="ECO:0000256" key="7">
    <source>
        <dbReference type="SAM" id="MobiDB-lite"/>
    </source>
</evidence>
<dbReference type="EMBL" id="JARYMX010000003">
    <property type="protein sequence ID" value="KAJ9559302.1"/>
    <property type="molecule type" value="Genomic_DNA"/>
</dbReference>
<reference evidence="12" key="1">
    <citation type="submission" date="2023-03" db="EMBL/GenBank/DDBJ databases">
        <title>Chromosome-scale reference genome and RAD-based genetic map of yellow starthistle (Centaurea solstitialis) reveal putative structural variation and QTLs associated with invader traits.</title>
        <authorList>
            <person name="Reatini B."/>
            <person name="Cang F.A."/>
            <person name="Jiang Q."/>
            <person name="Mckibben M.T.W."/>
            <person name="Barker M.S."/>
            <person name="Rieseberg L.H."/>
            <person name="Dlugosch K.M."/>
        </authorList>
    </citation>
    <scope>NUCLEOTIDE SEQUENCE</scope>
    <source>
        <strain evidence="12">CAN-66</strain>
        <tissue evidence="12">Leaf</tissue>
    </source>
</reference>
<feature type="domain" description="R13L1/DRL21-like LRR repeat region" evidence="11">
    <location>
        <begin position="662"/>
        <end position="787"/>
    </location>
</feature>
<dbReference type="InterPro" id="IPR036388">
    <property type="entry name" value="WH-like_DNA-bd_sf"/>
</dbReference>
<dbReference type="InterPro" id="IPR041118">
    <property type="entry name" value="Rx_N"/>
</dbReference>
<dbReference type="Pfam" id="PF18052">
    <property type="entry name" value="Rx_N"/>
    <property type="match status" value="1"/>
</dbReference>
<evidence type="ECO:0000259" key="8">
    <source>
        <dbReference type="Pfam" id="PF00931"/>
    </source>
</evidence>
<dbReference type="InterPro" id="IPR038005">
    <property type="entry name" value="RX-like_CC"/>
</dbReference>
<keyword evidence="6" id="KW-0067">ATP-binding</keyword>
<evidence type="ECO:0000259" key="9">
    <source>
        <dbReference type="Pfam" id="PF18052"/>
    </source>
</evidence>
<dbReference type="SUPFAM" id="SSF52058">
    <property type="entry name" value="L domain-like"/>
    <property type="match status" value="1"/>
</dbReference>
<dbReference type="CDD" id="cd14798">
    <property type="entry name" value="RX-CC_like"/>
    <property type="match status" value="1"/>
</dbReference>
<gene>
    <name evidence="12" type="ORF">OSB04_013916</name>
</gene>
<dbReference type="SUPFAM" id="SSF52540">
    <property type="entry name" value="P-loop containing nucleoside triphosphate hydrolases"/>
    <property type="match status" value="1"/>
</dbReference>
<feature type="region of interest" description="Disordered" evidence="7">
    <location>
        <begin position="926"/>
        <end position="959"/>
    </location>
</feature>
<accession>A0AA38TX71</accession>
<proteinExistence type="inferred from homology"/>
<dbReference type="InterPro" id="IPR042197">
    <property type="entry name" value="Apaf_helical"/>
</dbReference>
<keyword evidence="13" id="KW-1185">Reference proteome</keyword>
<dbReference type="Gene3D" id="1.10.10.10">
    <property type="entry name" value="Winged helix-like DNA-binding domain superfamily/Winged helix DNA-binding domain"/>
    <property type="match status" value="1"/>
</dbReference>
<dbReference type="InterPro" id="IPR056789">
    <property type="entry name" value="LRR_R13L1-DRL21"/>
</dbReference>
<dbReference type="FunFam" id="3.40.50.300:FF:001091">
    <property type="entry name" value="Probable disease resistance protein At1g61300"/>
    <property type="match status" value="1"/>
</dbReference>
<dbReference type="Pfam" id="PF00931">
    <property type="entry name" value="NB-ARC"/>
    <property type="match status" value="1"/>
</dbReference>
<evidence type="ECO:0000256" key="1">
    <source>
        <dbReference type="ARBA" id="ARBA00008894"/>
    </source>
</evidence>
<dbReference type="Gene3D" id="1.10.8.430">
    <property type="entry name" value="Helical domain of apoptotic protease-activating factors"/>
    <property type="match status" value="1"/>
</dbReference>
<evidence type="ECO:0000256" key="3">
    <source>
        <dbReference type="ARBA" id="ARBA00022737"/>
    </source>
</evidence>
<sequence length="959" mass="110115">MAELVVSVLMSDVSKSLASTAFQEFSRLRRLEADVSALRDTFESIQAVLADAEVKQREKEAVKLWLNRLRSASLELENILDDVIADAMLQRLHKGIKYKVRAFFSSNHNPLLDRFRVANKVKAIRRKIEVIDAEKSRYQLTSNAGVVVDDTTNMEETTSLVPVFEIYERDEEVMTVVEKLCSEDIIGDDIEGVWVYAIWGMGGMGKTTLAQLIYNHERVKAHFELRAWVYVSNEFQVMKLTRGILESLDKNNPCEIRQLDVMQVELQKKLEGKRFLIVLDDVWIEDKDMKKWEDLVKALTSGAKGSIVMVTTRNETTSGLMATVREFQNPLGCLSEEDSWSLFKKLAFALGSKSEGEKISQLESIGKEVVKKCKGLPLAVKSLGGLMRSKRNAMEWRSVKDSYVWQLQEDGILPALKLSYDNLLPHMKRCFVYSCFFPKGYEMRKDSLIELWMANGFIPPREEADLYVIGDEIFYCLVSRSFLQDLQERDGDLFCKMHDLMHDLGRYLMKRDYFFTEPRKNLITPNDVEILHFNSSCPDVSFSDQDLKMLTSLRSLFISVDEYNGNMISQLYKHVYLRVLYLDGNGVSTLPESIGKLKHLRYLSLCGSQIESLPESIIYLQNLQVLLVQGCSKLRKLPEGMRYMKNLRCVDNKGCYNLGSQITELGDLNLLGGRLELRGLENVGGLEEAKSANLKHKTNLMFLELRWRYDRRGKAKIDDEEVVEGLEPNSSLEELYIRDYMGKMICPSWMMKLRNLVKIEFLFCQRCESISSLGKLPSLKVIVLNNMAIRCLDDDEFPSLQELTIHNCRELVSLPSNLPTLKELTLVSLPYLVSLPNNLPKLTRLSIRGCPELQCLPNGLKELTYLEIWRCEELKRRCEKEKGEDWPKISHVPNLRLYVPNPCLYVPNPRAGIQVQAIPKEWKKQNKFGKEKERKKESGFIGFTNPLPKPQLQPAIPVT</sequence>
<dbReference type="GO" id="GO:0005524">
    <property type="term" value="F:ATP binding"/>
    <property type="evidence" value="ECO:0007669"/>
    <property type="project" value="UniProtKB-KW"/>
</dbReference>
<dbReference type="GO" id="GO:0051607">
    <property type="term" value="P:defense response to virus"/>
    <property type="evidence" value="ECO:0007669"/>
    <property type="project" value="UniProtKB-ARBA"/>
</dbReference>
<dbReference type="FunFam" id="1.10.10.10:FF:000322">
    <property type="entry name" value="Probable disease resistance protein At1g63360"/>
    <property type="match status" value="1"/>
</dbReference>
<dbReference type="AlphaFoldDB" id="A0AA38TX71"/>
<comment type="caution">
    <text evidence="12">The sequence shown here is derived from an EMBL/GenBank/DDBJ whole genome shotgun (WGS) entry which is preliminary data.</text>
</comment>
<evidence type="ECO:0000313" key="12">
    <source>
        <dbReference type="EMBL" id="KAJ9559302.1"/>
    </source>
</evidence>
<feature type="domain" description="NB-ARC" evidence="8">
    <location>
        <begin position="175"/>
        <end position="349"/>
    </location>
</feature>
<dbReference type="InterPro" id="IPR058922">
    <property type="entry name" value="WHD_DRP"/>
</dbReference>
<dbReference type="Gene3D" id="1.20.5.4130">
    <property type="match status" value="1"/>
</dbReference>
<keyword evidence="5" id="KW-0611">Plant defense</keyword>
<feature type="domain" description="Disease resistance protein winged helix" evidence="10">
    <location>
        <begin position="437"/>
        <end position="504"/>
    </location>
</feature>
<dbReference type="PANTHER" id="PTHR36766:SF47">
    <property type="entry name" value="NB-ARC DOMAIN-CONTAINING PROTEIN"/>
    <property type="match status" value="1"/>
</dbReference>
<evidence type="ECO:0000256" key="5">
    <source>
        <dbReference type="ARBA" id="ARBA00022821"/>
    </source>
</evidence>
<dbReference type="InterPro" id="IPR002182">
    <property type="entry name" value="NB-ARC"/>
</dbReference>
<feature type="domain" description="Disease resistance N-terminal" evidence="9">
    <location>
        <begin position="10"/>
        <end position="92"/>
    </location>
</feature>
<dbReference type="Gene3D" id="3.80.10.10">
    <property type="entry name" value="Ribonuclease Inhibitor"/>
    <property type="match status" value="1"/>
</dbReference>
<name>A0AA38TX71_9ASTR</name>
<feature type="compositionally biased region" description="Basic and acidic residues" evidence="7">
    <location>
        <begin position="926"/>
        <end position="938"/>
    </location>
</feature>
<dbReference type="Gene3D" id="3.40.50.300">
    <property type="entry name" value="P-loop containing nucleotide triphosphate hydrolases"/>
    <property type="match status" value="1"/>
</dbReference>
<dbReference type="GO" id="GO:0043531">
    <property type="term" value="F:ADP binding"/>
    <property type="evidence" value="ECO:0007669"/>
    <property type="project" value="InterPro"/>
</dbReference>
<dbReference type="InterPro" id="IPR027417">
    <property type="entry name" value="P-loop_NTPase"/>
</dbReference>
<dbReference type="InterPro" id="IPR032675">
    <property type="entry name" value="LRR_dom_sf"/>
</dbReference>
<keyword evidence="2" id="KW-0433">Leucine-rich repeat</keyword>
<evidence type="ECO:0000256" key="6">
    <source>
        <dbReference type="ARBA" id="ARBA00022840"/>
    </source>
</evidence>
<protein>
    <submittedName>
        <fullName evidence="12">Uncharacterized protein</fullName>
    </submittedName>
</protein>
<comment type="similarity">
    <text evidence="1">Belongs to the disease resistance NB-LRR family.</text>
</comment>
<dbReference type="PRINTS" id="PR00364">
    <property type="entry name" value="DISEASERSIST"/>
</dbReference>
<dbReference type="FunFam" id="1.10.8.430:FF:000003">
    <property type="entry name" value="Probable disease resistance protein At5g66910"/>
    <property type="match status" value="1"/>
</dbReference>
<keyword evidence="3" id="KW-0677">Repeat</keyword>